<accession>A0ABR2I1C9</accession>
<gene>
    <name evidence="1" type="ORF">PGQ11_011899</name>
</gene>
<name>A0ABR2I1C9_9PEZI</name>
<comment type="caution">
    <text evidence="1">The sequence shown here is derived from an EMBL/GenBank/DDBJ whole genome shotgun (WGS) entry which is preliminary data.</text>
</comment>
<keyword evidence="2" id="KW-1185">Reference proteome</keyword>
<evidence type="ECO:0000313" key="1">
    <source>
        <dbReference type="EMBL" id="KAK8855987.1"/>
    </source>
</evidence>
<proteinExistence type="predicted"/>
<dbReference type="EMBL" id="JAPCWZ010000007">
    <property type="protein sequence ID" value="KAK8855987.1"/>
    <property type="molecule type" value="Genomic_DNA"/>
</dbReference>
<reference evidence="1 2" key="1">
    <citation type="journal article" date="2024" name="IMA Fungus">
        <title>Apiospora arundinis, a panoply of carbohydrate-active enzymes and secondary metabolites.</title>
        <authorList>
            <person name="Sorensen T."/>
            <person name="Petersen C."/>
            <person name="Muurmann A.T."/>
            <person name="Christiansen J.V."/>
            <person name="Brundto M.L."/>
            <person name="Overgaard C.K."/>
            <person name="Boysen A.T."/>
            <person name="Wollenberg R.D."/>
            <person name="Larsen T.O."/>
            <person name="Sorensen J.L."/>
            <person name="Nielsen K.L."/>
            <person name="Sondergaard T.E."/>
        </authorList>
    </citation>
    <scope>NUCLEOTIDE SEQUENCE [LARGE SCALE GENOMIC DNA]</scope>
    <source>
        <strain evidence="1 2">AAU 773</strain>
    </source>
</reference>
<organism evidence="1 2">
    <name type="scientific">Apiospora arundinis</name>
    <dbReference type="NCBI Taxonomy" id="335852"/>
    <lineage>
        <taxon>Eukaryota</taxon>
        <taxon>Fungi</taxon>
        <taxon>Dikarya</taxon>
        <taxon>Ascomycota</taxon>
        <taxon>Pezizomycotina</taxon>
        <taxon>Sordariomycetes</taxon>
        <taxon>Xylariomycetidae</taxon>
        <taxon>Amphisphaeriales</taxon>
        <taxon>Apiosporaceae</taxon>
        <taxon>Apiospora</taxon>
    </lineage>
</organism>
<evidence type="ECO:0000313" key="2">
    <source>
        <dbReference type="Proteomes" id="UP001390339"/>
    </source>
</evidence>
<protein>
    <submittedName>
        <fullName evidence="1">Zinc finger domain protein</fullName>
    </submittedName>
</protein>
<dbReference type="Proteomes" id="UP001390339">
    <property type="component" value="Unassembled WGS sequence"/>
</dbReference>
<sequence>MYETPILRPSPVEGLSVELVRLVLSALPNVASLQATVLSCPLFYKMDPSILHDAIAAYESSRLRLNGIYNEESSSNDKDGLRSFIDQDIRLRPDMPTFWSLQQVLRVTRLHGLVCEIATKFVNDAAAGSPLKQTGFISVTHQERCRIERALYRFEIYCNLFRTLLSMPGLGRANDRTNIIVLKWLTPEDGNLLRIKEPHRPDSDSDSDTGPADSWRWAHREDCWAHQAKRRDLRLWGYAMWNRSRLDAINLFREPWRGSIRCERDDPARATRRRATADWFADIVGAEGANLE</sequence>